<dbReference type="AlphaFoldDB" id="A0A2U4F172"/>
<protein>
    <submittedName>
        <fullName evidence="2">Methyltransferase</fullName>
    </submittedName>
</protein>
<keyword evidence="2" id="KW-0808">Transferase</keyword>
<evidence type="ECO:0000313" key="2">
    <source>
        <dbReference type="EMBL" id="EKV58032.1"/>
    </source>
</evidence>
<dbReference type="PANTHER" id="PTHR45128:SF1">
    <property type="entry name" value="S-ADENOSYLMETHIONINE-DEPENDENT METHYLTRANSFERASE RV2258C"/>
    <property type="match status" value="1"/>
</dbReference>
<reference evidence="2 3" key="1">
    <citation type="submission" date="2012-07" db="EMBL/GenBank/DDBJ databases">
        <title>Genome sequence of Brachyspira sp. 30446, isolated from a pig with mucohaemorrhagic colitis.</title>
        <authorList>
            <person name="Rubin J.E."/>
            <person name="Fernando C."/>
            <person name="Harding J.C.S."/>
            <person name="Hill J.E."/>
        </authorList>
    </citation>
    <scope>NUCLEOTIDE SEQUENCE [LARGE SCALE GENOMIC DNA]</scope>
    <source>
        <strain evidence="2 3">30446</strain>
    </source>
</reference>
<proteinExistence type="predicted"/>
<sequence length="159" mass="18159">MNAMLSMYDFNGKNILEIGCGDGTFSIEFAQKYPNTNILSTDPSKEAIYSAKKLQEKLGITNIDFKIDNIYEMEENKKFDCVIFIVVLHHLPDPEKAIEIASNYSDNLLIIENNGYAPALKILEKVSKYHREHNERSFTLGRLKNGLIMQVKKLLVINT</sequence>
<dbReference type="Gene3D" id="3.40.50.150">
    <property type="entry name" value="Vaccinia Virus protein VP39"/>
    <property type="match status" value="1"/>
</dbReference>
<evidence type="ECO:0000259" key="1">
    <source>
        <dbReference type="Pfam" id="PF13847"/>
    </source>
</evidence>
<name>A0A2U4F172_9SPIR</name>
<evidence type="ECO:0000313" key="3">
    <source>
        <dbReference type="Proteomes" id="UP000011663"/>
    </source>
</evidence>
<keyword evidence="2" id="KW-0489">Methyltransferase</keyword>
<dbReference type="CDD" id="cd02440">
    <property type="entry name" value="AdoMet_MTases"/>
    <property type="match status" value="1"/>
</dbReference>
<dbReference type="PANTHER" id="PTHR45128">
    <property type="entry name" value="METHYLTRANSFERASE TYPE 11"/>
    <property type="match status" value="1"/>
</dbReference>
<dbReference type="EMBL" id="ALNZ01000009">
    <property type="protein sequence ID" value="EKV58032.1"/>
    <property type="molecule type" value="Genomic_DNA"/>
</dbReference>
<dbReference type="Pfam" id="PF13847">
    <property type="entry name" value="Methyltransf_31"/>
    <property type="match status" value="1"/>
</dbReference>
<dbReference type="SUPFAM" id="SSF53335">
    <property type="entry name" value="S-adenosyl-L-methionine-dependent methyltransferases"/>
    <property type="match status" value="1"/>
</dbReference>
<organism evidence="2 3">
    <name type="scientific">Brachyspira hampsonii 30446</name>
    <dbReference type="NCBI Taxonomy" id="1289135"/>
    <lineage>
        <taxon>Bacteria</taxon>
        <taxon>Pseudomonadati</taxon>
        <taxon>Spirochaetota</taxon>
        <taxon>Spirochaetia</taxon>
        <taxon>Brachyspirales</taxon>
        <taxon>Brachyspiraceae</taxon>
        <taxon>Brachyspira</taxon>
    </lineage>
</organism>
<dbReference type="InterPro" id="IPR029063">
    <property type="entry name" value="SAM-dependent_MTases_sf"/>
</dbReference>
<dbReference type="InterPro" id="IPR025714">
    <property type="entry name" value="Methyltranfer_dom"/>
</dbReference>
<accession>A0A2U4F172</accession>
<comment type="caution">
    <text evidence="2">The sequence shown here is derived from an EMBL/GenBank/DDBJ whole genome shotgun (WGS) entry which is preliminary data.</text>
</comment>
<gene>
    <name evidence="2" type="ORF">A966_01893</name>
</gene>
<feature type="domain" description="Methyltransferase" evidence="1">
    <location>
        <begin position="11"/>
        <end position="104"/>
    </location>
</feature>
<dbReference type="InterPro" id="IPR053173">
    <property type="entry name" value="SAM-binding_MTase"/>
</dbReference>
<dbReference type="GO" id="GO:0032259">
    <property type="term" value="P:methylation"/>
    <property type="evidence" value="ECO:0007669"/>
    <property type="project" value="UniProtKB-KW"/>
</dbReference>
<dbReference type="Proteomes" id="UP000011663">
    <property type="component" value="Unassembled WGS sequence"/>
</dbReference>
<dbReference type="STRING" id="1289135.A966_01893"/>
<dbReference type="GO" id="GO:0008168">
    <property type="term" value="F:methyltransferase activity"/>
    <property type="evidence" value="ECO:0007669"/>
    <property type="project" value="UniProtKB-KW"/>
</dbReference>